<protein>
    <submittedName>
        <fullName evidence="3">Transposase</fullName>
    </submittedName>
</protein>
<proteinExistence type="predicted"/>
<gene>
    <name evidence="1" type="ORF">HPBE_LOCUS16931</name>
</gene>
<name>A0A183G5L7_HELPZ</name>
<reference evidence="1 2" key="1">
    <citation type="submission" date="2018-11" db="EMBL/GenBank/DDBJ databases">
        <authorList>
            <consortium name="Pathogen Informatics"/>
        </authorList>
    </citation>
    <scope>NUCLEOTIDE SEQUENCE [LARGE SCALE GENOMIC DNA]</scope>
</reference>
<evidence type="ECO:0000313" key="1">
    <source>
        <dbReference type="EMBL" id="VDP07446.1"/>
    </source>
</evidence>
<accession>A0A183G5L7</accession>
<sequence length="77" mass="8685">MLALHNQRCFTEQNIHDIFLAITMKPVKLKADISGRLIPISRVSADRRASLPGKQNMRVRAPPSARVLIVTRHRSSV</sequence>
<evidence type="ECO:0000313" key="2">
    <source>
        <dbReference type="Proteomes" id="UP000050761"/>
    </source>
</evidence>
<keyword evidence="2" id="KW-1185">Reference proteome</keyword>
<dbReference type="WBParaSite" id="HPBE_0001693201-mRNA-1">
    <property type="protein sequence ID" value="HPBE_0001693201-mRNA-1"/>
    <property type="gene ID" value="HPBE_0001693201"/>
</dbReference>
<organism evidence="2 3">
    <name type="scientific">Heligmosomoides polygyrus</name>
    <name type="common">Parasitic roundworm</name>
    <dbReference type="NCBI Taxonomy" id="6339"/>
    <lineage>
        <taxon>Eukaryota</taxon>
        <taxon>Metazoa</taxon>
        <taxon>Ecdysozoa</taxon>
        <taxon>Nematoda</taxon>
        <taxon>Chromadorea</taxon>
        <taxon>Rhabditida</taxon>
        <taxon>Rhabditina</taxon>
        <taxon>Rhabditomorpha</taxon>
        <taxon>Strongyloidea</taxon>
        <taxon>Heligmosomidae</taxon>
        <taxon>Heligmosomoides</taxon>
    </lineage>
</organism>
<reference evidence="3" key="2">
    <citation type="submission" date="2019-09" db="UniProtKB">
        <authorList>
            <consortium name="WormBaseParasite"/>
        </authorList>
    </citation>
    <scope>IDENTIFICATION</scope>
</reference>
<dbReference type="EMBL" id="UZAH01029694">
    <property type="protein sequence ID" value="VDP07446.1"/>
    <property type="molecule type" value="Genomic_DNA"/>
</dbReference>
<dbReference type="AlphaFoldDB" id="A0A183G5L7"/>
<evidence type="ECO:0000313" key="3">
    <source>
        <dbReference type="WBParaSite" id="HPBE_0001693201-mRNA-1"/>
    </source>
</evidence>
<accession>A0A3P8EK18</accession>
<dbReference type="Proteomes" id="UP000050761">
    <property type="component" value="Unassembled WGS sequence"/>
</dbReference>